<dbReference type="InterPro" id="IPR013324">
    <property type="entry name" value="RNA_pol_sigma_r3/r4-like"/>
</dbReference>
<gene>
    <name evidence="7" type="ORF">ABR189_15890</name>
</gene>
<keyword evidence="2" id="KW-0805">Transcription regulation</keyword>
<dbReference type="PANTHER" id="PTHR43133:SF46">
    <property type="entry name" value="RNA POLYMERASE SIGMA-70 FACTOR ECF SUBFAMILY"/>
    <property type="match status" value="1"/>
</dbReference>
<dbReference type="InterPro" id="IPR013249">
    <property type="entry name" value="RNA_pol_sigma70_r4_t2"/>
</dbReference>
<proteinExistence type="inferred from homology"/>
<organism evidence="7 8">
    <name type="scientific">Chitinophaga defluvii</name>
    <dbReference type="NCBI Taxonomy" id="3163343"/>
    <lineage>
        <taxon>Bacteria</taxon>
        <taxon>Pseudomonadati</taxon>
        <taxon>Bacteroidota</taxon>
        <taxon>Chitinophagia</taxon>
        <taxon>Chitinophagales</taxon>
        <taxon>Chitinophagaceae</taxon>
        <taxon>Chitinophaga</taxon>
    </lineage>
</organism>
<dbReference type="InterPro" id="IPR014284">
    <property type="entry name" value="RNA_pol_sigma-70_dom"/>
</dbReference>
<comment type="caution">
    <text evidence="7">The sequence shown here is derived from an EMBL/GenBank/DDBJ whole genome shotgun (WGS) entry which is preliminary data.</text>
</comment>
<name>A0ABV2T788_9BACT</name>
<sequence>MFLSAIVKHAQINIDPITWEACKAGDRQAYASIYTAYYPRLYNYGHKFTVDTSLVEDSIQEIFTLFWIHRQKLEMVKELRSYLFVSFRNYLIKLLQQHRLIQSGTDIDDTAYAFALDISAEQQRINAEEVFAQQEQLQKGLQLLTPRQKEAVFLRFYENMPYEAIADMLQISVKATYKLIARAIAELRTTCRQPLTAALTLSALAALLGSMDLALQLSR</sequence>
<dbReference type="InterPro" id="IPR039425">
    <property type="entry name" value="RNA_pol_sigma-70-like"/>
</dbReference>
<evidence type="ECO:0000313" key="7">
    <source>
        <dbReference type="EMBL" id="MET6998866.1"/>
    </source>
</evidence>
<dbReference type="InterPro" id="IPR007627">
    <property type="entry name" value="RNA_pol_sigma70_r2"/>
</dbReference>
<reference evidence="7 8" key="1">
    <citation type="submission" date="2024-06" db="EMBL/GenBank/DDBJ databases">
        <title>Chitinophaga defluvii sp. nov., isolated from municipal sewage.</title>
        <authorList>
            <person name="Zhang L."/>
        </authorList>
    </citation>
    <scope>NUCLEOTIDE SEQUENCE [LARGE SCALE GENOMIC DNA]</scope>
    <source>
        <strain evidence="7 8">H8</strain>
    </source>
</reference>
<dbReference type="Pfam" id="PF04542">
    <property type="entry name" value="Sigma70_r2"/>
    <property type="match status" value="1"/>
</dbReference>
<keyword evidence="4" id="KW-0804">Transcription</keyword>
<dbReference type="InterPro" id="IPR036388">
    <property type="entry name" value="WH-like_DNA-bd_sf"/>
</dbReference>
<dbReference type="Pfam" id="PF08281">
    <property type="entry name" value="Sigma70_r4_2"/>
    <property type="match status" value="1"/>
</dbReference>
<comment type="similarity">
    <text evidence="1">Belongs to the sigma-70 factor family. ECF subfamily.</text>
</comment>
<dbReference type="SUPFAM" id="SSF88659">
    <property type="entry name" value="Sigma3 and sigma4 domains of RNA polymerase sigma factors"/>
    <property type="match status" value="1"/>
</dbReference>
<protein>
    <submittedName>
        <fullName evidence="7">Sigma-70 family RNA polymerase sigma factor</fullName>
    </submittedName>
</protein>
<dbReference type="SUPFAM" id="SSF88946">
    <property type="entry name" value="Sigma2 domain of RNA polymerase sigma factors"/>
    <property type="match status" value="1"/>
</dbReference>
<dbReference type="PANTHER" id="PTHR43133">
    <property type="entry name" value="RNA POLYMERASE ECF-TYPE SIGMA FACTO"/>
    <property type="match status" value="1"/>
</dbReference>
<evidence type="ECO:0000259" key="6">
    <source>
        <dbReference type="Pfam" id="PF08281"/>
    </source>
</evidence>
<accession>A0ABV2T788</accession>
<dbReference type="EMBL" id="JBEXAC010000002">
    <property type="protein sequence ID" value="MET6998866.1"/>
    <property type="molecule type" value="Genomic_DNA"/>
</dbReference>
<dbReference type="Gene3D" id="1.10.10.10">
    <property type="entry name" value="Winged helix-like DNA-binding domain superfamily/Winged helix DNA-binding domain"/>
    <property type="match status" value="1"/>
</dbReference>
<keyword evidence="3" id="KW-0731">Sigma factor</keyword>
<evidence type="ECO:0000313" key="8">
    <source>
        <dbReference type="Proteomes" id="UP001549749"/>
    </source>
</evidence>
<evidence type="ECO:0000256" key="1">
    <source>
        <dbReference type="ARBA" id="ARBA00010641"/>
    </source>
</evidence>
<evidence type="ECO:0000256" key="4">
    <source>
        <dbReference type="ARBA" id="ARBA00023163"/>
    </source>
</evidence>
<feature type="domain" description="RNA polymerase sigma-70 region 2" evidence="5">
    <location>
        <begin position="33"/>
        <end position="99"/>
    </location>
</feature>
<feature type="domain" description="RNA polymerase sigma factor 70 region 4 type 2" evidence="6">
    <location>
        <begin position="135"/>
        <end position="187"/>
    </location>
</feature>
<dbReference type="RefSeq" id="WP_354661436.1">
    <property type="nucleotide sequence ID" value="NZ_JBEXAC010000002.1"/>
</dbReference>
<dbReference type="InterPro" id="IPR013325">
    <property type="entry name" value="RNA_pol_sigma_r2"/>
</dbReference>
<dbReference type="CDD" id="cd06171">
    <property type="entry name" value="Sigma70_r4"/>
    <property type="match status" value="1"/>
</dbReference>
<dbReference type="Gene3D" id="1.10.1740.10">
    <property type="match status" value="1"/>
</dbReference>
<evidence type="ECO:0000256" key="3">
    <source>
        <dbReference type="ARBA" id="ARBA00023082"/>
    </source>
</evidence>
<dbReference type="Proteomes" id="UP001549749">
    <property type="component" value="Unassembled WGS sequence"/>
</dbReference>
<evidence type="ECO:0000256" key="2">
    <source>
        <dbReference type="ARBA" id="ARBA00023015"/>
    </source>
</evidence>
<keyword evidence="8" id="KW-1185">Reference proteome</keyword>
<dbReference type="NCBIfam" id="TIGR02937">
    <property type="entry name" value="sigma70-ECF"/>
    <property type="match status" value="1"/>
</dbReference>
<evidence type="ECO:0000259" key="5">
    <source>
        <dbReference type="Pfam" id="PF04542"/>
    </source>
</evidence>